<name>A0A853A144_9ACTN</name>
<gene>
    <name evidence="2" type="ORF">FHU37_001165</name>
</gene>
<dbReference type="GO" id="GO:0047834">
    <property type="term" value="F:D-threo-aldose 1-dehydrogenase activity"/>
    <property type="evidence" value="ECO:0007669"/>
    <property type="project" value="UniProtKB-EC"/>
</dbReference>
<dbReference type="InterPro" id="IPR023210">
    <property type="entry name" value="NADP_OxRdtase_dom"/>
</dbReference>
<dbReference type="PANTHER" id="PTHR42686:SF1">
    <property type="entry name" value="GH17980P-RELATED"/>
    <property type="match status" value="1"/>
</dbReference>
<evidence type="ECO:0000313" key="2">
    <source>
        <dbReference type="EMBL" id="NYI04222.1"/>
    </source>
</evidence>
<protein>
    <submittedName>
        <fullName evidence="2">D-threo-aldose 1-dehydrogenase</fullName>
        <ecNumber evidence="2">1.1.1.122</ecNumber>
    </submittedName>
</protein>
<dbReference type="GO" id="GO:0005829">
    <property type="term" value="C:cytosol"/>
    <property type="evidence" value="ECO:0007669"/>
    <property type="project" value="TreeGrafter"/>
</dbReference>
<comment type="caution">
    <text evidence="2">The sequence shown here is derived from an EMBL/GenBank/DDBJ whole genome shotgun (WGS) entry which is preliminary data.</text>
</comment>
<proteinExistence type="predicted"/>
<dbReference type="InterPro" id="IPR036812">
    <property type="entry name" value="NAD(P)_OxRdtase_dom_sf"/>
</dbReference>
<organism evidence="2 3">
    <name type="scientific">Allostreptomyces psammosilenae</name>
    <dbReference type="NCBI Taxonomy" id="1892865"/>
    <lineage>
        <taxon>Bacteria</taxon>
        <taxon>Bacillati</taxon>
        <taxon>Actinomycetota</taxon>
        <taxon>Actinomycetes</taxon>
        <taxon>Kitasatosporales</taxon>
        <taxon>Streptomycetaceae</taxon>
        <taxon>Allostreptomyces</taxon>
    </lineage>
</organism>
<keyword evidence="3" id="KW-1185">Reference proteome</keyword>
<reference evidence="2 3" key="1">
    <citation type="submission" date="2020-07" db="EMBL/GenBank/DDBJ databases">
        <title>Sequencing the genomes of 1000 actinobacteria strains.</title>
        <authorList>
            <person name="Klenk H.-P."/>
        </authorList>
    </citation>
    <scope>NUCLEOTIDE SEQUENCE [LARGE SCALE GENOMIC DNA]</scope>
    <source>
        <strain evidence="2 3">DSM 42178</strain>
    </source>
</reference>
<dbReference type="AlphaFoldDB" id="A0A853A144"/>
<dbReference type="EC" id="1.1.1.122" evidence="2"/>
<dbReference type="CDD" id="cd19152">
    <property type="entry name" value="AKR_AKR15A"/>
    <property type="match status" value="1"/>
</dbReference>
<dbReference type="RefSeq" id="WP_312892449.1">
    <property type="nucleotide sequence ID" value="NZ_JACBZD010000001.1"/>
</dbReference>
<feature type="domain" description="NADP-dependent oxidoreductase" evidence="1">
    <location>
        <begin position="19"/>
        <end position="320"/>
    </location>
</feature>
<dbReference type="InterPro" id="IPR020471">
    <property type="entry name" value="AKR"/>
</dbReference>
<evidence type="ECO:0000313" key="3">
    <source>
        <dbReference type="Proteomes" id="UP000567795"/>
    </source>
</evidence>
<keyword evidence="2" id="KW-0560">Oxidoreductase</keyword>
<dbReference type="Pfam" id="PF00248">
    <property type="entry name" value="Aldo_ket_red"/>
    <property type="match status" value="1"/>
</dbReference>
<dbReference type="Proteomes" id="UP000567795">
    <property type="component" value="Unassembled WGS sequence"/>
</dbReference>
<evidence type="ECO:0000259" key="1">
    <source>
        <dbReference type="Pfam" id="PF00248"/>
    </source>
</evidence>
<sequence>MGHELPTRGVRGDGPALTELGFGGAPIGNLYQAVEEEQATAAVDAAWEAGIRYFDTAPYYGVGLAERRLGRALAGRDRASYVLSTKVGRVLEPDPDRVDRRGEHGFDVSTGLRPRFDFSRAGVLRSLTESLERLGLDRVDVVYLHDADDHLDQAAGEAFGVLAELRDQGVVRAIGAGMNSAAALTRLVRETDMDVVMLAGRYTLLEQGALDDLLPAAVERGTSVVVAGPFNSGLLSRPVPTAEQRYEYAAAPADLLARARRLAEVCERHGTTLPAAALAFPLGHPAVVSVCAGMRSPLEVRENAARARAGVPAELWAELKEEGLLRPDAPTPGG</sequence>
<accession>A0A853A144</accession>
<dbReference type="Gene3D" id="3.20.20.100">
    <property type="entry name" value="NADP-dependent oxidoreductase domain"/>
    <property type="match status" value="1"/>
</dbReference>
<dbReference type="EMBL" id="JACBZD010000001">
    <property type="protein sequence ID" value="NYI04222.1"/>
    <property type="molecule type" value="Genomic_DNA"/>
</dbReference>
<dbReference type="SUPFAM" id="SSF51430">
    <property type="entry name" value="NAD(P)-linked oxidoreductase"/>
    <property type="match status" value="1"/>
</dbReference>
<dbReference type="PANTHER" id="PTHR42686">
    <property type="entry name" value="GH17980P-RELATED"/>
    <property type="match status" value="1"/>
</dbReference>